<dbReference type="Proteomes" id="UP001215280">
    <property type="component" value="Unassembled WGS sequence"/>
</dbReference>
<evidence type="ECO:0000313" key="3">
    <source>
        <dbReference type="Proteomes" id="UP001215280"/>
    </source>
</evidence>
<reference evidence="2" key="1">
    <citation type="submission" date="2023-03" db="EMBL/GenBank/DDBJ databases">
        <title>Massive genome expansion in bonnet fungi (Mycena s.s.) driven by repeated elements and novel gene families across ecological guilds.</title>
        <authorList>
            <consortium name="Lawrence Berkeley National Laboratory"/>
            <person name="Harder C.B."/>
            <person name="Miyauchi S."/>
            <person name="Viragh M."/>
            <person name="Kuo A."/>
            <person name="Thoen E."/>
            <person name="Andreopoulos B."/>
            <person name="Lu D."/>
            <person name="Skrede I."/>
            <person name="Drula E."/>
            <person name="Henrissat B."/>
            <person name="Morin E."/>
            <person name="Kohler A."/>
            <person name="Barry K."/>
            <person name="LaButti K."/>
            <person name="Morin E."/>
            <person name="Salamov A."/>
            <person name="Lipzen A."/>
            <person name="Mereny Z."/>
            <person name="Hegedus B."/>
            <person name="Baldrian P."/>
            <person name="Stursova M."/>
            <person name="Weitz H."/>
            <person name="Taylor A."/>
            <person name="Grigoriev I.V."/>
            <person name="Nagy L.G."/>
            <person name="Martin F."/>
            <person name="Kauserud H."/>
        </authorList>
    </citation>
    <scope>NUCLEOTIDE SEQUENCE</scope>
    <source>
        <strain evidence="2">CBHHK188m</strain>
    </source>
</reference>
<dbReference type="AlphaFoldDB" id="A0AAD7P091"/>
<feature type="region of interest" description="Disordered" evidence="1">
    <location>
        <begin position="113"/>
        <end position="144"/>
    </location>
</feature>
<comment type="caution">
    <text evidence="2">The sequence shown here is derived from an EMBL/GenBank/DDBJ whole genome shotgun (WGS) entry which is preliminary data.</text>
</comment>
<sequence length="207" mass="23235">MGSAPTSASTLFPNSDLNLKKLRERRIIPTRTSTEKYAHQHPTPSFPLTRPHAHFSTVLIPAVKPVKIYQSDLERAGRTSIAPVPRAPVVSAREARLARTSRDAVAAQIRGTAETAPLPSRRAPAARPRTAEAERKTRRSRTRPVAANRCVMHRRALSFSSLERRSVQAREDADIQHWPTFQRNGLCWPWACWRSSVASPRRKPELG</sequence>
<feature type="compositionally biased region" description="Low complexity" evidence="1">
    <location>
        <begin position="115"/>
        <end position="128"/>
    </location>
</feature>
<evidence type="ECO:0000256" key="1">
    <source>
        <dbReference type="SAM" id="MobiDB-lite"/>
    </source>
</evidence>
<accession>A0AAD7P091</accession>
<evidence type="ECO:0000313" key="2">
    <source>
        <dbReference type="EMBL" id="KAJ7782435.1"/>
    </source>
</evidence>
<protein>
    <submittedName>
        <fullName evidence="2">Uncharacterized protein</fullName>
    </submittedName>
</protein>
<keyword evidence="3" id="KW-1185">Reference proteome</keyword>
<dbReference type="EMBL" id="JARJLG010000003">
    <property type="protein sequence ID" value="KAJ7782435.1"/>
    <property type="molecule type" value="Genomic_DNA"/>
</dbReference>
<gene>
    <name evidence="2" type="ORF">DFH07DRAFT_790645</name>
</gene>
<name>A0AAD7P091_9AGAR</name>
<proteinExistence type="predicted"/>
<organism evidence="2 3">
    <name type="scientific">Mycena maculata</name>
    <dbReference type="NCBI Taxonomy" id="230809"/>
    <lineage>
        <taxon>Eukaryota</taxon>
        <taxon>Fungi</taxon>
        <taxon>Dikarya</taxon>
        <taxon>Basidiomycota</taxon>
        <taxon>Agaricomycotina</taxon>
        <taxon>Agaricomycetes</taxon>
        <taxon>Agaricomycetidae</taxon>
        <taxon>Agaricales</taxon>
        <taxon>Marasmiineae</taxon>
        <taxon>Mycenaceae</taxon>
        <taxon>Mycena</taxon>
    </lineage>
</organism>